<protein>
    <recommendedName>
        <fullName evidence="4">Probable cell division protein WhiA</fullName>
    </recommendedName>
</protein>
<evidence type="ECO:0000259" key="5">
    <source>
        <dbReference type="Pfam" id="PF02650"/>
    </source>
</evidence>
<reference evidence="8" key="2">
    <citation type="submission" date="2021-04" db="EMBL/GenBank/DDBJ databases">
        <authorList>
            <person name="Gilroy R."/>
        </authorList>
    </citation>
    <scope>NUCLEOTIDE SEQUENCE</scope>
    <source>
        <strain evidence="8">26628</strain>
    </source>
</reference>
<dbReference type="AlphaFoldDB" id="A0A9D1VTA9"/>
<dbReference type="Gene3D" id="3.10.28.10">
    <property type="entry name" value="Homing endonucleases"/>
    <property type="match status" value="1"/>
</dbReference>
<evidence type="ECO:0000256" key="3">
    <source>
        <dbReference type="ARBA" id="ARBA00023306"/>
    </source>
</evidence>
<gene>
    <name evidence="4 8" type="primary">whiA</name>
    <name evidence="8" type="ORF">H9737_02465</name>
</gene>
<feature type="domain" description="Sporulation regulator WhiA C-terminal" evidence="5">
    <location>
        <begin position="232"/>
        <end position="313"/>
    </location>
</feature>
<dbReference type="Pfam" id="PF14527">
    <property type="entry name" value="LAGLIDADG_WhiA"/>
    <property type="match status" value="1"/>
</dbReference>
<dbReference type="EMBL" id="DXFD01000041">
    <property type="protein sequence ID" value="HIX46536.1"/>
    <property type="molecule type" value="Genomic_DNA"/>
</dbReference>
<dbReference type="CDD" id="cd00090">
    <property type="entry name" value="HTH_ARSR"/>
    <property type="match status" value="1"/>
</dbReference>
<dbReference type="InterPro" id="IPR039518">
    <property type="entry name" value="WhiA_LAGLIDADG_dom"/>
</dbReference>
<dbReference type="InterPro" id="IPR011991">
    <property type="entry name" value="ArsR-like_HTH"/>
</dbReference>
<proteinExistence type="inferred from homology"/>
<name>A0A9D1VTA9_9FIRM</name>
<keyword evidence="3 4" id="KW-0131">Cell cycle</keyword>
<dbReference type="GO" id="GO:0003677">
    <property type="term" value="F:DNA binding"/>
    <property type="evidence" value="ECO:0007669"/>
    <property type="project" value="UniProtKB-UniRule"/>
</dbReference>
<evidence type="ECO:0000256" key="2">
    <source>
        <dbReference type="ARBA" id="ARBA00023125"/>
    </source>
</evidence>
<evidence type="ECO:0000313" key="8">
    <source>
        <dbReference type="EMBL" id="HIX46536.1"/>
    </source>
</evidence>
<dbReference type="InterPro" id="IPR003802">
    <property type="entry name" value="Sporulation_regulator_WhiA"/>
</dbReference>
<dbReference type="InterPro" id="IPR018478">
    <property type="entry name" value="Sporu_reg_WhiA_N_dom"/>
</dbReference>
<evidence type="ECO:0000256" key="1">
    <source>
        <dbReference type="ARBA" id="ARBA00022618"/>
    </source>
</evidence>
<keyword evidence="1 4" id="KW-0132">Cell division</keyword>
<evidence type="ECO:0000313" key="9">
    <source>
        <dbReference type="Proteomes" id="UP000824249"/>
    </source>
</evidence>
<organism evidence="8 9">
    <name type="scientific">Candidatus Borkfalkia faecigallinarum</name>
    <dbReference type="NCBI Taxonomy" id="2838509"/>
    <lineage>
        <taxon>Bacteria</taxon>
        <taxon>Bacillati</taxon>
        <taxon>Bacillota</taxon>
        <taxon>Clostridia</taxon>
        <taxon>Christensenellales</taxon>
        <taxon>Christensenellaceae</taxon>
        <taxon>Candidatus Borkfalkia</taxon>
    </lineage>
</organism>
<feature type="domain" description="WhiA LAGLIDADG-like" evidence="7">
    <location>
        <begin position="133"/>
        <end position="222"/>
    </location>
</feature>
<keyword evidence="2 4" id="KW-0238">DNA-binding</keyword>
<dbReference type="NCBIfam" id="TIGR00647">
    <property type="entry name" value="DNA_bind_WhiA"/>
    <property type="match status" value="1"/>
</dbReference>
<dbReference type="SUPFAM" id="SSF55608">
    <property type="entry name" value="Homing endonucleases"/>
    <property type="match status" value="1"/>
</dbReference>
<comment type="caution">
    <text evidence="8">The sequence shown here is derived from an EMBL/GenBank/DDBJ whole genome shotgun (WGS) entry which is preliminary data.</text>
</comment>
<dbReference type="InterPro" id="IPR023054">
    <property type="entry name" value="Sporulation_regulator_WhiA_C"/>
</dbReference>
<evidence type="ECO:0000259" key="7">
    <source>
        <dbReference type="Pfam" id="PF14527"/>
    </source>
</evidence>
<sequence>MAAVNFTREIKREIVRRGIENACCRTAALSAFLRVTGSVLRSGPRIGFEFVTESERTAEFVIGMLEDLFGAELKVVRAEADVRSGRDRLVFQCLSDRSFYILCELGIAERTGDAISLKMDIDRYMIENDCCKRAYIIGAFLGSGSCTLPKIVDARSGYHLEIVFSGQKIADSFLELLARYEILAKYVERKGTYVVYLKNLGAISDFLDLVGAEGALQKLNALVGEKEERNRINRVANCLQKNYDKSVMASVRQIRAIETIAAAVGLQELDEPLREAAQARLADKEASLKELAERLGVTKSCLNHRLRRLVKMAEELSGEE</sequence>
<dbReference type="PANTHER" id="PTHR37307:SF1">
    <property type="entry name" value="CELL DIVISION PROTEIN WHIA-RELATED"/>
    <property type="match status" value="1"/>
</dbReference>
<dbReference type="Proteomes" id="UP000824249">
    <property type="component" value="Unassembled WGS sequence"/>
</dbReference>
<dbReference type="InterPro" id="IPR027434">
    <property type="entry name" value="Homing_endonucl"/>
</dbReference>
<evidence type="ECO:0000259" key="6">
    <source>
        <dbReference type="Pfam" id="PF10298"/>
    </source>
</evidence>
<reference evidence="8" key="1">
    <citation type="journal article" date="2021" name="PeerJ">
        <title>Extensive microbial diversity within the chicken gut microbiome revealed by metagenomics and culture.</title>
        <authorList>
            <person name="Gilroy R."/>
            <person name="Ravi A."/>
            <person name="Getino M."/>
            <person name="Pursley I."/>
            <person name="Horton D.L."/>
            <person name="Alikhan N.F."/>
            <person name="Baker D."/>
            <person name="Gharbi K."/>
            <person name="Hall N."/>
            <person name="Watson M."/>
            <person name="Adriaenssens E.M."/>
            <person name="Foster-Nyarko E."/>
            <person name="Jarju S."/>
            <person name="Secka A."/>
            <person name="Antonio M."/>
            <person name="Oren A."/>
            <person name="Chaudhuri R.R."/>
            <person name="La Ragione R."/>
            <person name="Hildebrand F."/>
            <person name="Pallen M.J."/>
        </authorList>
    </citation>
    <scope>NUCLEOTIDE SEQUENCE</scope>
    <source>
        <strain evidence="8">26628</strain>
    </source>
</reference>
<comment type="function">
    <text evidence="4">Involved in cell division and chromosome segregation.</text>
</comment>
<dbReference type="HAMAP" id="MF_01420">
    <property type="entry name" value="HTH_type_WhiA"/>
    <property type="match status" value="1"/>
</dbReference>
<comment type="similarity">
    <text evidence="4">Belongs to the WhiA family.</text>
</comment>
<dbReference type="Pfam" id="PF10298">
    <property type="entry name" value="WhiA_N"/>
    <property type="match status" value="1"/>
</dbReference>
<dbReference type="GO" id="GO:0051301">
    <property type="term" value="P:cell division"/>
    <property type="evidence" value="ECO:0007669"/>
    <property type="project" value="UniProtKB-UniRule"/>
</dbReference>
<evidence type="ECO:0000256" key="4">
    <source>
        <dbReference type="HAMAP-Rule" id="MF_01420"/>
    </source>
</evidence>
<dbReference type="InterPro" id="IPR036390">
    <property type="entry name" value="WH_DNA-bd_sf"/>
</dbReference>
<dbReference type="SUPFAM" id="SSF46785">
    <property type="entry name" value="Winged helix' DNA-binding domain"/>
    <property type="match status" value="1"/>
</dbReference>
<dbReference type="GO" id="GO:0043937">
    <property type="term" value="P:regulation of sporulation"/>
    <property type="evidence" value="ECO:0007669"/>
    <property type="project" value="InterPro"/>
</dbReference>
<feature type="domain" description="Sporulation transcription regulator WhiA N-terminal" evidence="6">
    <location>
        <begin position="23"/>
        <end position="76"/>
    </location>
</feature>
<dbReference type="Pfam" id="PF02650">
    <property type="entry name" value="HTH_WhiA"/>
    <property type="match status" value="1"/>
</dbReference>
<dbReference type="PANTHER" id="PTHR37307">
    <property type="entry name" value="CELL DIVISION PROTEIN WHIA-RELATED"/>
    <property type="match status" value="1"/>
</dbReference>
<accession>A0A9D1VTA9</accession>